<dbReference type="KEGG" id="oai:OLEAN_C13590"/>
<dbReference type="AlphaFoldDB" id="R4YLT4"/>
<feature type="transmembrane region" description="Helical" evidence="1">
    <location>
        <begin position="26"/>
        <end position="49"/>
    </location>
</feature>
<keyword evidence="1" id="KW-0472">Membrane</keyword>
<feature type="transmembrane region" description="Helical" evidence="1">
    <location>
        <begin position="96"/>
        <end position="122"/>
    </location>
</feature>
<dbReference type="HOGENOM" id="CLU_1925439_0_0_6"/>
<dbReference type="Proteomes" id="UP000032749">
    <property type="component" value="Chromosome"/>
</dbReference>
<keyword evidence="1" id="KW-0812">Transmembrane</keyword>
<proteinExistence type="predicted"/>
<gene>
    <name evidence="2" type="ORF">OLEAN_C13590</name>
</gene>
<evidence type="ECO:0000313" key="3">
    <source>
        <dbReference type="Proteomes" id="UP000032749"/>
    </source>
</evidence>
<accession>R4YLT4</accession>
<evidence type="ECO:0000313" key="2">
    <source>
        <dbReference type="EMBL" id="CCK75535.1"/>
    </source>
</evidence>
<keyword evidence="1" id="KW-1133">Transmembrane helix</keyword>
<keyword evidence="3" id="KW-1185">Reference proteome</keyword>
<name>R4YLT4_OLEAN</name>
<feature type="transmembrane region" description="Helical" evidence="1">
    <location>
        <begin position="61"/>
        <end position="84"/>
    </location>
</feature>
<protein>
    <submittedName>
        <fullName evidence="2">Uncharacterized protein</fullName>
    </submittedName>
</protein>
<organism evidence="2 3">
    <name type="scientific">Oleispira antarctica RB-8</name>
    <dbReference type="NCBI Taxonomy" id="698738"/>
    <lineage>
        <taxon>Bacteria</taxon>
        <taxon>Pseudomonadati</taxon>
        <taxon>Pseudomonadota</taxon>
        <taxon>Gammaproteobacteria</taxon>
        <taxon>Oceanospirillales</taxon>
        <taxon>Oceanospirillaceae</taxon>
        <taxon>Oleispira</taxon>
    </lineage>
</organism>
<sequence length="131" mass="14266">MQKSDVLENQMLVDEALAEKINAAKIAVNVITLFGLFIALFTGVMLGIFNSTVPNADASDFALGFSAFFFGIGVPCLIFQLLVRRAIARSGLWNQAVVWCYCIILMPLFPIGSAASAVILFAQISWMRTAK</sequence>
<evidence type="ECO:0000256" key="1">
    <source>
        <dbReference type="SAM" id="Phobius"/>
    </source>
</evidence>
<dbReference type="EMBL" id="FO203512">
    <property type="protein sequence ID" value="CCK75535.1"/>
    <property type="molecule type" value="Genomic_DNA"/>
</dbReference>
<reference evidence="2 3" key="1">
    <citation type="journal article" date="2013" name="Nat. Commun.">
        <title>Genome sequence and functional genomic analysis of the oil-degrading bacterium Oleispira antarctica.</title>
        <authorList>
            <person name="Kube M."/>
            <person name="Chernikova T.N."/>
            <person name="Al-Ramahi Y."/>
            <person name="Beloqui A."/>
            <person name="Lopez-Cortez N."/>
            <person name="Guazzaroni M.E."/>
            <person name="Heipieper H.J."/>
            <person name="Klages S."/>
            <person name="Kotsyurbenko O.R."/>
            <person name="Langer I."/>
            <person name="Nechitaylo T.Y."/>
            <person name="Lunsdorf H."/>
            <person name="Fernandez M."/>
            <person name="Juarez S."/>
            <person name="Ciordia S."/>
            <person name="Singer A."/>
            <person name="Kagan O."/>
            <person name="Egorova O."/>
            <person name="Petit P.A."/>
            <person name="Stogios P."/>
            <person name="Kim Y."/>
            <person name="Tchigvintsev A."/>
            <person name="Flick R."/>
            <person name="Denaro R."/>
            <person name="Genovese M."/>
            <person name="Albar J.P."/>
            <person name="Reva O.N."/>
            <person name="Martinez-Gomariz M."/>
            <person name="Tran H."/>
            <person name="Ferrer M."/>
            <person name="Savchenko A."/>
            <person name="Yakunin A.F."/>
            <person name="Yakimov M.M."/>
            <person name="Golyshina O.V."/>
            <person name="Reinhardt R."/>
            <person name="Golyshin P.N."/>
        </authorList>
    </citation>
    <scope>NUCLEOTIDE SEQUENCE [LARGE SCALE GENOMIC DNA]</scope>
</reference>